<organism evidence="2 3">
    <name type="scientific">Araneus ventricosus</name>
    <name type="common">Orbweaver spider</name>
    <name type="synonym">Epeira ventricosa</name>
    <dbReference type="NCBI Taxonomy" id="182803"/>
    <lineage>
        <taxon>Eukaryota</taxon>
        <taxon>Metazoa</taxon>
        <taxon>Ecdysozoa</taxon>
        <taxon>Arthropoda</taxon>
        <taxon>Chelicerata</taxon>
        <taxon>Arachnida</taxon>
        <taxon>Araneae</taxon>
        <taxon>Araneomorphae</taxon>
        <taxon>Entelegynae</taxon>
        <taxon>Araneoidea</taxon>
        <taxon>Araneidae</taxon>
        <taxon>Araneus</taxon>
    </lineage>
</organism>
<gene>
    <name evidence="2" type="ORF">AVEN_208767_1</name>
</gene>
<name>A0A4Y2AK98_ARAVE</name>
<sequence length="132" mass="14310">MGLYGHLAYPLKGESPGGQSECPDIRDRPPLHTPVPDAITATEPIGWAGDGYERQPDKYVPTSGGVGPWPVIAIITPASVLELLQLLSFSDSRMLWQGVVIHVSGYPLKAQEDVLYMGMTTCPISKQSFASW</sequence>
<protein>
    <submittedName>
        <fullName evidence="2">Uncharacterized protein</fullName>
    </submittedName>
</protein>
<dbReference type="EMBL" id="BGPR01080795">
    <property type="protein sequence ID" value="GBL80311.1"/>
    <property type="molecule type" value="Genomic_DNA"/>
</dbReference>
<dbReference type="Proteomes" id="UP000499080">
    <property type="component" value="Unassembled WGS sequence"/>
</dbReference>
<proteinExistence type="predicted"/>
<comment type="caution">
    <text evidence="2">The sequence shown here is derived from an EMBL/GenBank/DDBJ whole genome shotgun (WGS) entry which is preliminary data.</text>
</comment>
<feature type="region of interest" description="Disordered" evidence="1">
    <location>
        <begin position="9"/>
        <end position="36"/>
    </location>
</feature>
<accession>A0A4Y2AK98</accession>
<evidence type="ECO:0000313" key="3">
    <source>
        <dbReference type="Proteomes" id="UP000499080"/>
    </source>
</evidence>
<reference evidence="2 3" key="1">
    <citation type="journal article" date="2019" name="Sci. Rep.">
        <title>Orb-weaving spider Araneus ventricosus genome elucidates the spidroin gene catalogue.</title>
        <authorList>
            <person name="Kono N."/>
            <person name="Nakamura H."/>
            <person name="Ohtoshi R."/>
            <person name="Moran D.A.P."/>
            <person name="Shinohara A."/>
            <person name="Yoshida Y."/>
            <person name="Fujiwara M."/>
            <person name="Mori M."/>
            <person name="Tomita M."/>
            <person name="Arakawa K."/>
        </authorList>
    </citation>
    <scope>NUCLEOTIDE SEQUENCE [LARGE SCALE GENOMIC DNA]</scope>
</reference>
<keyword evidence="3" id="KW-1185">Reference proteome</keyword>
<dbReference type="AlphaFoldDB" id="A0A4Y2AK98"/>
<evidence type="ECO:0000313" key="2">
    <source>
        <dbReference type="EMBL" id="GBL80311.1"/>
    </source>
</evidence>
<evidence type="ECO:0000256" key="1">
    <source>
        <dbReference type="SAM" id="MobiDB-lite"/>
    </source>
</evidence>